<dbReference type="PANTHER" id="PTHR30075:SF2">
    <property type="entry name" value="GLYCINE--TRNA LIGASE, CHLOROPLASTIC_MITOCHONDRIAL 2"/>
    <property type="match status" value="1"/>
</dbReference>
<protein>
    <recommendedName>
        <fullName evidence="8">Glycine--tRNA ligase beta subunit</fullName>
        <ecNumber evidence="8">6.1.1.14</ecNumber>
    </recommendedName>
    <alternativeName>
        <fullName evidence="8">Glycyl-tRNA synthetase beta subunit</fullName>
        <shortName evidence="8">GlyRS</shortName>
    </alternativeName>
</protein>
<dbReference type="EC" id="6.1.1.14" evidence="8"/>
<evidence type="ECO:0000256" key="7">
    <source>
        <dbReference type="ARBA" id="ARBA00047937"/>
    </source>
</evidence>
<evidence type="ECO:0000256" key="3">
    <source>
        <dbReference type="ARBA" id="ARBA00022741"/>
    </source>
</evidence>
<keyword evidence="10" id="KW-1185">Reference proteome</keyword>
<evidence type="ECO:0000313" key="9">
    <source>
        <dbReference type="EMBL" id="RDU68822.1"/>
    </source>
</evidence>
<evidence type="ECO:0000256" key="8">
    <source>
        <dbReference type="HAMAP-Rule" id="MF_00255"/>
    </source>
</evidence>
<evidence type="ECO:0000256" key="1">
    <source>
        <dbReference type="ARBA" id="ARBA00008226"/>
    </source>
</evidence>
<dbReference type="GO" id="GO:0006426">
    <property type="term" value="P:glycyl-tRNA aminoacylation"/>
    <property type="evidence" value="ECO:0007669"/>
    <property type="project" value="UniProtKB-UniRule"/>
</dbReference>
<dbReference type="PROSITE" id="PS50861">
    <property type="entry name" value="AA_TRNA_LIGASE_II_GLYAB"/>
    <property type="match status" value="1"/>
</dbReference>
<comment type="similarity">
    <text evidence="1 8">Belongs to the class-II aminoacyl-tRNA synthetase family.</text>
</comment>
<reference evidence="9 10" key="1">
    <citation type="submission" date="2018-04" db="EMBL/GenBank/DDBJ databases">
        <title>Novel Campyloabacter and Helicobacter Species and Strains.</title>
        <authorList>
            <person name="Mannion A.J."/>
            <person name="Shen Z."/>
            <person name="Fox J.G."/>
        </authorList>
    </citation>
    <scope>NUCLEOTIDE SEQUENCE [LARGE SCALE GENOMIC DNA]</scope>
    <source>
        <strain evidence="9 10">ATCC 700242</strain>
    </source>
</reference>
<name>A0A3D8IUB6_9HELI</name>
<dbReference type="InterPro" id="IPR006194">
    <property type="entry name" value="Gly-tRNA-synth_heterodimer"/>
</dbReference>
<keyword evidence="8" id="KW-0963">Cytoplasm</keyword>
<dbReference type="PRINTS" id="PR01045">
    <property type="entry name" value="TRNASYNTHGB"/>
</dbReference>
<comment type="catalytic activity">
    <reaction evidence="7 8">
        <text>tRNA(Gly) + glycine + ATP = glycyl-tRNA(Gly) + AMP + diphosphate</text>
        <dbReference type="Rhea" id="RHEA:16013"/>
        <dbReference type="Rhea" id="RHEA-COMP:9664"/>
        <dbReference type="Rhea" id="RHEA-COMP:9683"/>
        <dbReference type="ChEBI" id="CHEBI:30616"/>
        <dbReference type="ChEBI" id="CHEBI:33019"/>
        <dbReference type="ChEBI" id="CHEBI:57305"/>
        <dbReference type="ChEBI" id="CHEBI:78442"/>
        <dbReference type="ChEBI" id="CHEBI:78522"/>
        <dbReference type="ChEBI" id="CHEBI:456215"/>
        <dbReference type="EC" id="6.1.1.14"/>
    </reaction>
</comment>
<keyword evidence="3 8" id="KW-0547">Nucleotide-binding</keyword>
<keyword evidence="6 8" id="KW-0030">Aminoacyl-tRNA synthetase</keyword>
<dbReference type="HAMAP" id="MF_00255">
    <property type="entry name" value="Gly_tRNA_synth_beta"/>
    <property type="match status" value="1"/>
</dbReference>
<comment type="subunit">
    <text evidence="8">Tetramer of two alpha and two beta subunits.</text>
</comment>
<evidence type="ECO:0000256" key="2">
    <source>
        <dbReference type="ARBA" id="ARBA00022598"/>
    </source>
</evidence>
<dbReference type="RefSeq" id="WP_104723382.1">
    <property type="nucleotide sequence ID" value="NZ_FZNE01000001.1"/>
</dbReference>
<sequence>MKTEVLIEILSEELPAIPFLKEEPNILQKWNKKLEEYFLSSEFEFFYTPRRMVLLCREFPLKQEDQYIELFGPPVEIAYIDADKSKGLSKAGEGFVKKCGEGEISTINKEGKEVLYFSRVKEGRKSCELLPNMIKEWLESLNFGKSMRWGDLSESFIRPIRNIAVLFGGKGIEFEIFGIRSRLETFVHRDCGFEPREFKSIEEFKSILLENGITLDPKQRESKILKDFKALEVQYKIEIEIDAELLAEVVAITEYPRALLGVFDEEFLSLPQEVIITSMKENQRYFAIYKEGKLYNGFIVVINSMSESVEQIIKGNQKVLRARLSDAMFFYHNDLKRPLQSYDLSRISFVEGLGSIADKVERESKIAEYLFTHNACNPDCLKRLLEAVKISKSDLLCEMVGEFPELQGVMGKYYALEEMKKGVPLRDEQIAKSIAEQYLPNGEGDRLPSDKFSSIVALSYRLDSIFALFSIGKIPSGSKDPFALRRSGNAIIRIINEQNIALSLHALQEMARLCSYTSFDIERVWGFLLERIEGVIKINASILRSVIAGKERELGGIIKKALALNEVFEGSDKEALISTFKRVANITKDMKEAKAVCKDLLEVKEERELLEFAYRIKEQEFANILEYIQALFTLKTPLEAFFDHVMVNVENEVLRENRKALIYEIYEMFLEVGDIKEIAF</sequence>
<dbReference type="Pfam" id="PF02092">
    <property type="entry name" value="tRNA_synt_2f"/>
    <property type="match status" value="1"/>
</dbReference>
<dbReference type="EMBL" id="NXLU01000006">
    <property type="protein sequence ID" value="RDU68822.1"/>
    <property type="molecule type" value="Genomic_DNA"/>
</dbReference>
<evidence type="ECO:0000256" key="5">
    <source>
        <dbReference type="ARBA" id="ARBA00022917"/>
    </source>
</evidence>
<dbReference type="NCBIfam" id="TIGR00211">
    <property type="entry name" value="glyS"/>
    <property type="match status" value="1"/>
</dbReference>
<dbReference type="PANTHER" id="PTHR30075">
    <property type="entry name" value="GLYCYL-TRNA SYNTHETASE"/>
    <property type="match status" value="1"/>
</dbReference>
<keyword evidence="5 8" id="KW-0648">Protein biosynthesis</keyword>
<dbReference type="GO" id="GO:0005829">
    <property type="term" value="C:cytosol"/>
    <property type="evidence" value="ECO:0007669"/>
    <property type="project" value="TreeGrafter"/>
</dbReference>
<proteinExistence type="inferred from homology"/>
<evidence type="ECO:0000256" key="4">
    <source>
        <dbReference type="ARBA" id="ARBA00022840"/>
    </source>
</evidence>
<comment type="subcellular location">
    <subcellularLocation>
        <location evidence="8">Cytoplasm</location>
    </subcellularLocation>
</comment>
<dbReference type="Proteomes" id="UP000257067">
    <property type="component" value="Unassembled WGS sequence"/>
</dbReference>
<evidence type="ECO:0000256" key="6">
    <source>
        <dbReference type="ARBA" id="ARBA00023146"/>
    </source>
</evidence>
<dbReference type="InterPro" id="IPR015944">
    <property type="entry name" value="Gly-tRNA-synth_bsu"/>
</dbReference>
<evidence type="ECO:0000313" key="10">
    <source>
        <dbReference type="Proteomes" id="UP000257067"/>
    </source>
</evidence>
<dbReference type="OrthoDB" id="9775440at2"/>
<comment type="caution">
    <text evidence="9">The sequence shown here is derived from an EMBL/GenBank/DDBJ whole genome shotgun (WGS) entry which is preliminary data.</text>
</comment>
<dbReference type="AlphaFoldDB" id="A0A3D8IUB6"/>
<organism evidence="9 10">
    <name type="scientific">Helicobacter cholecystus</name>
    <dbReference type="NCBI Taxonomy" id="45498"/>
    <lineage>
        <taxon>Bacteria</taxon>
        <taxon>Pseudomonadati</taxon>
        <taxon>Campylobacterota</taxon>
        <taxon>Epsilonproteobacteria</taxon>
        <taxon>Campylobacterales</taxon>
        <taxon>Helicobacteraceae</taxon>
        <taxon>Helicobacter</taxon>
    </lineage>
</organism>
<accession>A0A3D8IUB6</accession>
<dbReference type="GO" id="GO:0004820">
    <property type="term" value="F:glycine-tRNA ligase activity"/>
    <property type="evidence" value="ECO:0007669"/>
    <property type="project" value="UniProtKB-UniRule"/>
</dbReference>
<dbReference type="GO" id="GO:0005524">
    <property type="term" value="F:ATP binding"/>
    <property type="evidence" value="ECO:0007669"/>
    <property type="project" value="UniProtKB-UniRule"/>
</dbReference>
<keyword evidence="2 8" id="KW-0436">Ligase</keyword>
<keyword evidence="4 8" id="KW-0067">ATP-binding</keyword>
<gene>
    <name evidence="8" type="primary">glyS</name>
    <name evidence="9" type="ORF">CQA62_05395</name>
</gene>